<feature type="domain" description="Thiolase C-terminal" evidence="10">
    <location>
        <begin position="855"/>
        <end position="977"/>
    </location>
</feature>
<dbReference type="GO" id="GO:0003988">
    <property type="term" value="F:acetyl-CoA C-acyltransferase activity"/>
    <property type="evidence" value="ECO:0007669"/>
    <property type="project" value="UniProtKB-EC"/>
</dbReference>
<comment type="caution">
    <text evidence="11">The sequence shown here is derived from an EMBL/GenBank/DDBJ whole genome shotgun (WGS) entry which is preliminary data.</text>
</comment>
<dbReference type="InterPro" id="IPR020617">
    <property type="entry name" value="Thiolase_C"/>
</dbReference>
<dbReference type="InterPro" id="IPR020610">
    <property type="entry name" value="Thiolase_AS"/>
</dbReference>
<evidence type="ECO:0000256" key="2">
    <source>
        <dbReference type="ARBA" id="ARBA00004872"/>
    </source>
</evidence>
<comment type="catalytic activity">
    <reaction evidence="7">
        <text>an acyl-CoA + acetyl-CoA = a 3-oxoacyl-CoA + CoA</text>
        <dbReference type="Rhea" id="RHEA:21564"/>
        <dbReference type="ChEBI" id="CHEBI:57287"/>
        <dbReference type="ChEBI" id="CHEBI:57288"/>
        <dbReference type="ChEBI" id="CHEBI:58342"/>
        <dbReference type="ChEBI" id="CHEBI:90726"/>
        <dbReference type="EC" id="2.3.1.16"/>
    </reaction>
</comment>
<evidence type="ECO:0000256" key="4">
    <source>
        <dbReference type="ARBA" id="ARBA00022679"/>
    </source>
</evidence>
<feature type="compositionally biased region" description="Basic and acidic residues" evidence="8">
    <location>
        <begin position="481"/>
        <end position="490"/>
    </location>
</feature>
<name>A0AAE0KGN0_9PEZI</name>
<feature type="domain" description="Thiolase N-terminal" evidence="9">
    <location>
        <begin position="580"/>
        <end position="844"/>
    </location>
</feature>
<feature type="region of interest" description="Disordered" evidence="8">
    <location>
        <begin position="524"/>
        <end position="552"/>
    </location>
</feature>
<organism evidence="11 12">
    <name type="scientific">Lasiosphaeria ovina</name>
    <dbReference type="NCBI Taxonomy" id="92902"/>
    <lineage>
        <taxon>Eukaryota</taxon>
        <taxon>Fungi</taxon>
        <taxon>Dikarya</taxon>
        <taxon>Ascomycota</taxon>
        <taxon>Pezizomycotina</taxon>
        <taxon>Sordariomycetes</taxon>
        <taxon>Sordariomycetidae</taxon>
        <taxon>Sordariales</taxon>
        <taxon>Lasiosphaeriaceae</taxon>
        <taxon>Lasiosphaeria</taxon>
    </lineage>
</organism>
<reference evidence="11" key="2">
    <citation type="submission" date="2023-06" db="EMBL/GenBank/DDBJ databases">
        <authorList>
            <consortium name="Lawrence Berkeley National Laboratory"/>
            <person name="Haridas S."/>
            <person name="Hensen N."/>
            <person name="Bonometti L."/>
            <person name="Westerberg I."/>
            <person name="Brannstrom I.O."/>
            <person name="Guillou S."/>
            <person name="Cros-Aarteil S."/>
            <person name="Calhoun S."/>
            <person name="Kuo A."/>
            <person name="Mondo S."/>
            <person name="Pangilinan J."/>
            <person name="Riley R."/>
            <person name="Labutti K."/>
            <person name="Andreopoulos B."/>
            <person name="Lipzen A."/>
            <person name="Chen C."/>
            <person name="Yanf M."/>
            <person name="Daum C."/>
            <person name="Ng V."/>
            <person name="Clum A."/>
            <person name="Steindorff A."/>
            <person name="Ohm R."/>
            <person name="Martin F."/>
            <person name="Silar P."/>
            <person name="Natvig D."/>
            <person name="Lalanne C."/>
            <person name="Gautier V."/>
            <person name="Ament-Velasquez S.L."/>
            <person name="Kruys A."/>
            <person name="Hutchinson M.I."/>
            <person name="Powell A.J."/>
            <person name="Barry K."/>
            <person name="Miller A.N."/>
            <person name="Grigoriev I.V."/>
            <person name="Debuchy R."/>
            <person name="Gladieux P."/>
            <person name="Thoren M.H."/>
            <person name="Johannesson H."/>
        </authorList>
    </citation>
    <scope>NUCLEOTIDE SEQUENCE</scope>
    <source>
        <strain evidence="11">CBS 958.72</strain>
    </source>
</reference>
<dbReference type="PANTHER" id="PTHR43853:SF5">
    <property type="entry name" value="ACETYL-COA C-ACETYLTRANSFERASE"/>
    <property type="match status" value="1"/>
</dbReference>
<protein>
    <recommendedName>
        <fullName evidence="6">acetyl-CoA C-acyltransferase</fullName>
        <ecNumber evidence="6">2.3.1.16</ecNumber>
    </recommendedName>
</protein>
<feature type="compositionally biased region" description="Polar residues" evidence="8">
    <location>
        <begin position="334"/>
        <end position="347"/>
    </location>
</feature>
<dbReference type="Pfam" id="PF02803">
    <property type="entry name" value="Thiolase_C"/>
    <property type="match status" value="1"/>
</dbReference>
<comment type="pathway">
    <text evidence="2">Lipid metabolism; fatty acid metabolism.</text>
</comment>
<dbReference type="InterPro" id="IPR020616">
    <property type="entry name" value="Thiolase_N"/>
</dbReference>
<dbReference type="PROSITE" id="PS00737">
    <property type="entry name" value="THIOLASE_2"/>
    <property type="match status" value="1"/>
</dbReference>
<feature type="compositionally biased region" description="Acidic residues" evidence="8">
    <location>
        <begin position="460"/>
        <end position="470"/>
    </location>
</feature>
<dbReference type="CDD" id="cd00751">
    <property type="entry name" value="thiolase"/>
    <property type="match status" value="1"/>
</dbReference>
<comment type="similarity">
    <text evidence="3">Belongs to the thiolase-like superfamily. Thiolase family.</text>
</comment>
<dbReference type="GO" id="GO:0005777">
    <property type="term" value="C:peroxisome"/>
    <property type="evidence" value="ECO:0007669"/>
    <property type="project" value="TreeGrafter"/>
</dbReference>
<feature type="region of interest" description="Disordered" evidence="8">
    <location>
        <begin position="1"/>
        <end position="63"/>
    </location>
</feature>
<evidence type="ECO:0000256" key="7">
    <source>
        <dbReference type="ARBA" id="ARBA00047605"/>
    </source>
</evidence>
<evidence type="ECO:0000259" key="10">
    <source>
        <dbReference type="Pfam" id="PF02803"/>
    </source>
</evidence>
<evidence type="ECO:0000256" key="3">
    <source>
        <dbReference type="ARBA" id="ARBA00010982"/>
    </source>
</evidence>
<evidence type="ECO:0000256" key="6">
    <source>
        <dbReference type="ARBA" id="ARBA00024073"/>
    </source>
</evidence>
<dbReference type="InterPro" id="IPR002155">
    <property type="entry name" value="Thiolase"/>
</dbReference>
<comment type="cofactor">
    <cofactor evidence="1">
        <name>K(+)</name>
        <dbReference type="ChEBI" id="CHEBI:29103"/>
    </cofactor>
</comment>
<dbReference type="PANTHER" id="PTHR43853">
    <property type="entry name" value="3-KETOACYL-COA THIOLASE, PEROXISOMAL"/>
    <property type="match status" value="1"/>
</dbReference>
<evidence type="ECO:0000313" key="11">
    <source>
        <dbReference type="EMBL" id="KAK3375865.1"/>
    </source>
</evidence>
<feature type="region of interest" description="Disordered" evidence="8">
    <location>
        <begin position="286"/>
        <end position="370"/>
    </location>
</feature>
<evidence type="ECO:0000313" key="12">
    <source>
        <dbReference type="Proteomes" id="UP001287356"/>
    </source>
</evidence>
<sequence>MSSDTDHSAQLINDTPDEERRGLLDEPATPRDDDSIGQLSQIPSTEAPNSPIDPSASFKTELNDDRVESIIPSSLTPPPSSQVPNHAGAGIVNPLSFVSSQRSGYFSPPATGINGLRRDGGVASEFTPPDQQIIAEASTDELRSLLQSCVTEHARLKTEAAHHKLQYNLLSLQADEDSKRAAVEHEMTRKEVEALRMAEHSRQARRDLSSASETAQAKYLQLKTLFEQALAENDLLHKKSKAARKVIQQKEDELAGLLIDRDMLLTRIRENREHFNLLRSPGGMFHGAITPKGQTAASPVQARATPRQTPRSSQREARTDRDHSKENFAVLLQALSQDTNSAPSTPVTGHRPAPRIPSKHTRNVQSMSSLPTTPIYHSRLETGGLLPSIDLVPQTEPPYRQGRFVPETPTRRERRKSRESTISAEDNEELARQALQSVAASFATRSSEKLRSSRRQPSGGEEEEEEEEVFESQASQAASEMLRKDPRESFEVASSVATSRDGTPAPAEKAAKLQAKLFGGLNKSGLSTSEKRKFSGSGEAKEDISLRDRATSPTKKLRLAGGLRDPGRIRAVLGKAPTDVVVLSALRTPICRSYKGQLKDAYPEELLSVVLRATLDANPTLDPAAIDDVAVGVVLSELGGSKAARMAVNHVGFPSTTSLYTTNRACASSLQSIALVAAQIRSDMIDVGIGAGMESMTRNYGSRAIPTDAWPALRDSPVKDARDCVMAMGLTSENVARRYGVSRADQDAFAVESHARAARARAQGHFAAEIVPVTTRFHPTDKQGNKVGDEQTVTVTEDDGIRAGATLEALAKLKPAFAADGASTAGNSSQVSDGAAAALLMRRSTATRLGLADRIMGRFVAASVAGCAPDEMGIGPALAVPKLLAQLGLATEDVHTWELNEAFASQALYCARALGLEQAWQDGRVNPAGGAIALGHPLGATGARMVSTLLHGLQRSGGETGVVSMCIGTGMGMAGLFVRE</sequence>
<dbReference type="Proteomes" id="UP001287356">
    <property type="component" value="Unassembled WGS sequence"/>
</dbReference>
<dbReference type="InterPro" id="IPR020613">
    <property type="entry name" value="Thiolase_CS"/>
</dbReference>
<gene>
    <name evidence="11" type="ORF">B0T24DRAFT_648013</name>
</gene>
<feature type="compositionally biased region" description="Basic and acidic residues" evidence="8">
    <location>
        <begin position="18"/>
        <end position="34"/>
    </location>
</feature>
<dbReference type="PROSITE" id="PS00099">
    <property type="entry name" value="THIOLASE_3"/>
    <property type="match status" value="1"/>
</dbReference>
<dbReference type="AlphaFoldDB" id="A0AAE0KGN0"/>
<dbReference type="GO" id="GO:0010124">
    <property type="term" value="P:phenylacetate catabolic process"/>
    <property type="evidence" value="ECO:0007669"/>
    <property type="project" value="TreeGrafter"/>
</dbReference>
<feature type="compositionally biased region" description="Polar residues" evidence="8">
    <location>
        <begin position="37"/>
        <end position="48"/>
    </location>
</feature>
<feature type="region of interest" description="Disordered" evidence="8">
    <location>
        <begin position="391"/>
        <end position="510"/>
    </location>
</feature>
<dbReference type="InterPro" id="IPR016039">
    <property type="entry name" value="Thiolase-like"/>
</dbReference>
<evidence type="ECO:0000256" key="1">
    <source>
        <dbReference type="ARBA" id="ARBA00001958"/>
    </source>
</evidence>
<dbReference type="EC" id="2.3.1.16" evidence="6"/>
<evidence type="ECO:0000256" key="5">
    <source>
        <dbReference type="ARBA" id="ARBA00023315"/>
    </source>
</evidence>
<feature type="compositionally biased region" description="Basic and acidic residues" evidence="8">
    <location>
        <begin position="529"/>
        <end position="550"/>
    </location>
</feature>
<feature type="compositionally biased region" description="Low complexity" evidence="8">
    <location>
        <begin position="471"/>
        <end position="480"/>
    </location>
</feature>
<dbReference type="NCBIfam" id="TIGR01930">
    <property type="entry name" value="AcCoA-C-Actrans"/>
    <property type="match status" value="1"/>
</dbReference>
<dbReference type="Gene3D" id="3.40.47.10">
    <property type="match status" value="2"/>
</dbReference>
<keyword evidence="12" id="KW-1185">Reference proteome</keyword>
<accession>A0AAE0KGN0</accession>
<keyword evidence="4" id="KW-0808">Transferase</keyword>
<feature type="compositionally biased region" description="Basic and acidic residues" evidence="8">
    <location>
        <begin position="313"/>
        <end position="326"/>
    </location>
</feature>
<evidence type="ECO:0000256" key="8">
    <source>
        <dbReference type="SAM" id="MobiDB-lite"/>
    </source>
</evidence>
<keyword evidence="5" id="KW-0012">Acyltransferase</keyword>
<proteinExistence type="inferred from homology"/>
<reference evidence="11" key="1">
    <citation type="journal article" date="2023" name="Mol. Phylogenet. Evol.">
        <title>Genome-scale phylogeny and comparative genomics of the fungal order Sordariales.</title>
        <authorList>
            <person name="Hensen N."/>
            <person name="Bonometti L."/>
            <person name="Westerberg I."/>
            <person name="Brannstrom I.O."/>
            <person name="Guillou S."/>
            <person name="Cros-Aarteil S."/>
            <person name="Calhoun S."/>
            <person name="Haridas S."/>
            <person name="Kuo A."/>
            <person name="Mondo S."/>
            <person name="Pangilinan J."/>
            <person name="Riley R."/>
            <person name="LaButti K."/>
            <person name="Andreopoulos B."/>
            <person name="Lipzen A."/>
            <person name="Chen C."/>
            <person name="Yan M."/>
            <person name="Daum C."/>
            <person name="Ng V."/>
            <person name="Clum A."/>
            <person name="Steindorff A."/>
            <person name="Ohm R.A."/>
            <person name="Martin F."/>
            <person name="Silar P."/>
            <person name="Natvig D.O."/>
            <person name="Lalanne C."/>
            <person name="Gautier V."/>
            <person name="Ament-Velasquez S.L."/>
            <person name="Kruys A."/>
            <person name="Hutchinson M.I."/>
            <person name="Powell A.J."/>
            <person name="Barry K."/>
            <person name="Miller A.N."/>
            <person name="Grigoriev I.V."/>
            <person name="Debuchy R."/>
            <person name="Gladieux P."/>
            <person name="Hiltunen Thoren M."/>
            <person name="Johannesson H."/>
        </authorList>
    </citation>
    <scope>NUCLEOTIDE SEQUENCE</scope>
    <source>
        <strain evidence="11">CBS 958.72</strain>
    </source>
</reference>
<feature type="compositionally biased region" description="Polar residues" evidence="8">
    <location>
        <begin position="434"/>
        <end position="445"/>
    </location>
</feature>
<dbReference type="InterPro" id="IPR050215">
    <property type="entry name" value="Thiolase-like_sf_Thiolase"/>
</dbReference>
<dbReference type="GO" id="GO:0006635">
    <property type="term" value="P:fatty acid beta-oxidation"/>
    <property type="evidence" value="ECO:0007669"/>
    <property type="project" value="TreeGrafter"/>
</dbReference>
<dbReference type="Pfam" id="PF00108">
    <property type="entry name" value="Thiolase_N"/>
    <property type="match status" value="1"/>
</dbReference>
<dbReference type="SUPFAM" id="SSF53901">
    <property type="entry name" value="Thiolase-like"/>
    <property type="match status" value="2"/>
</dbReference>
<dbReference type="EMBL" id="JAULSN010000003">
    <property type="protein sequence ID" value="KAK3375865.1"/>
    <property type="molecule type" value="Genomic_DNA"/>
</dbReference>
<evidence type="ECO:0000259" key="9">
    <source>
        <dbReference type="Pfam" id="PF00108"/>
    </source>
</evidence>